<reference evidence="1 2" key="1">
    <citation type="journal article" date="2018" name="Front. Plant Sci.">
        <title>Red Clover (Trifolium pratense) and Zigzag Clover (T. medium) - A Picture of Genomic Similarities and Differences.</title>
        <authorList>
            <person name="Dluhosova J."/>
            <person name="Istvanek J."/>
            <person name="Nedelnik J."/>
            <person name="Repkova J."/>
        </authorList>
    </citation>
    <scope>NUCLEOTIDE SEQUENCE [LARGE SCALE GENOMIC DNA]</scope>
    <source>
        <strain evidence="2">cv. 10/8</strain>
        <tissue evidence="1">Leaf</tissue>
    </source>
</reference>
<protein>
    <submittedName>
        <fullName evidence="1">Uncharacterized protein</fullName>
    </submittedName>
</protein>
<feature type="non-terminal residue" evidence="1">
    <location>
        <position position="34"/>
    </location>
</feature>
<evidence type="ECO:0000313" key="2">
    <source>
        <dbReference type="Proteomes" id="UP000265520"/>
    </source>
</evidence>
<comment type="caution">
    <text evidence="1">The sequence shown here is derived from an EMBL/GenBank/DDBJ whole genome shotgun (WGS) entry which is preliminary data.</text>
</comment>
<keyword evidence="2" id="KW-1185">Reference proteome</keyword>
<sequence>MRKPGYKPTHLEGNEMFLNTSTKPLLLRLTVAKP</sequence>
<accession>A0A392V7E1</accession>
<evidence type="ECO:0000313" key="1">
    <source>
        <dbReference type="EMBL" id="MCI83372.1"/>
    </source>
</evidence>
<name>A0A392V7E1_9FABA</name>
<dbReference type="Proteomes" id="UP000265520">
    <property type="component" value="Unassembled WGS sequence"/>
</dbReference>
<organism evidence="1 2">
    <name type="scientific">Trifolium medium</name>
    <dbReference type="NCBI Taxonomy" id="97028"/>
    <lineage>
        <taxon>Eukaryota</taxon>
        <taxon>Viridiplantae</taxon>
        <taxon>Streptophyta</taxon>
        <taxon>Embryophyta</taxon>
        <taxon>Tracheophyta</taxon>
        <taxon>Spermatophyta</taxon>
        <taxon>Magnoliopsida</taxon>
        <taxon>eudicotyledons</taxon>
        <taxon>Gunneridae</taxon>
        <taxon>Pentapetalae</taxon>
        <taxon>rosids</taxon>
        <taxon>fabids</taxon>
        <taxon>Fabales</taxon>
        <taxon>Fabaceae</taxon>
        <taxon>Papilionoideae</taxon>
        <taxon>50 kb inversion clade</taxon>
        <taxon>NPAAA clade</taxon>
        <taxon>Hologalegina</taxon>
        <taxon>IRL clade</taxon>
        <taxon>Trifolieae</taxon>
        <taxon>Trifolium</taxon>
    </lineage>
</organism>
<proteinExistence type="predicted"/>
<dbReference type="EMBL" id="LXQA011065549">
    <property type="protein sequence ID" value="MCI83372.1"/>
    <property type="molecule type" value="Genomic_DNA"/>
</dbReference>
<dbReference type="AlphaFoldDB" id="A0A392V7E1"/>